<comment type="caution">
    <text evidence="1">The sequence shown here is derived from an EMBL/GenBank/DDBJ whole genome shotgun (WGS) entry which is preliminary data.</text>
</comment>
<dbReference type="EMBL" id="JAHESE010000029">
    <property type="protein sequence ID" value="MBT1711093.1"/>
    <property type="molecule type" value="Genomic_DNA"/>
</dbReference>
<sequence>MYSPRESDGDLYYNVGFGDLIIDPVTNEFVGLDDVTESNNGDMLAIFYTVVSTFDDFFEQHPNATLYFKGSNEQRSKVYSSLIAKHWRHIAPLYTVWGIKRENKEYFMPDVSYESIFCKRK</sequence>
<organism evidence="1 2">
    <name type="scientific">Dawidia cretensis</name>
    <dbReference type="NCBI Taxonomy" id="2782350"/>
    <lineage>
        <taxon>Bacteria</taxon>
        <taxon>Pseudomonadati</taxon>
        <taxon>Bacteroidota</taxon>
        <taxon>Cytophagia</taxon>
        <taxon>Cytophagales</taxon>
        <taxon>Chryseotaleaceae</taxon>
        <taxon>Dawidia</taxon>
    </lineage>
</organism>
<reference evidence="1 2" key="1">
    <citation type="submission" date="2021-05" db="EMBL/GenBank/DDBJ databases">
        <title>A Polyphasic approach of four new species of the genus Ohtaekwangia: Ohtaekwangia histidinii sp. nov., Ohtaekwangia cretensis sp. nov., Ohtaekwangia indiensis sp. nov., Ohtaekwangia reichenbachii sp. nov. from diverse environment.</title>
        <authorList>
            <person name="Octaviana S."/>
        </authorList>
    </citation>
    <scope>NUCLEOTIDE SEQUENCE [LARGE SCALE GENOMIC DNA]</scope>
    <source>
        <strain evidence="1 2">PWU5</strain>
    </source>
</reference>
<evidence type="ECO:0000313" key="1">
    <source>
        <dbReference type="EMBL" id="MBT1711093.1"/>
    </source>
</evidence>
<proteinExistence type="predicted"/>
<dbReference type="InterPro" id="IPR053865">
    <property type="entry name" value="DUF6934"/>
</dbReference>
<evidence type="ECO:0000313" key="2">
    <source>
        <dbReference type="Proteomes" id="UP001319080"/>
    </source>
</evidence>
<dbReference type="AlphaFoldDB" id="A0AAP2E301"/>
<accession>A0AAP2E301</accession>
<keyword evidence="2" id="KW-1185">Reference proteome</keyword>
<gene>
    <name evidence="1" type="ORF">KK062_22815</name>
</gene>
<dbReference type="Pfam" id="PF22028">
    <property type="entry name" value="DUF6934"/>
    <property type="match status" value="1"/>
</dbReference>
<name>A0AAP2E301_9BACT</name>
<dbReference type="Proteomes" id="UP001319080">
    <property type="component" value="Unassembled WGS sequence"/>
</dbReference>
<protein>
    <submittedName>
        <fullName evidence="1">Uncharacterized protein</fullName>
    </submittedName>
</protein>